<accession>A0A4Q2K8Y2</accession>
<sequence>MKLVDAVYKRIVELANKNDKSIYKVAKDGNVPYSTIATMTRSNTVKLSTLYAVCDGLEVTLQDFFNSPLFDKNNILN</sequence>
<dbReference type="Gene3D" id="1.10.260.40">
    <property type="entry name" value="lambda repressor-like DNA-binding domains"/>
    <property type="match status" value="1"/>
</dbReference>
<dbReference type="InterPro" id="IPR001387">
    <property type="entry name" value="Cro/C1-type_HTH"/>
</dbReference>
<dbReference type="Pfam" id="PF13443">
    <property type="entry name" value="HTH_26"/>
    <property type="match status" value="1"/>
</dbReference>
<gene>
    <name evidence="2" type="ORF">ESZ91_01755</name>
</gene>
<dbReference type="GO" id="GO:0003677">
    <property type="term" value="F:DNA binding"/>
    <property type="evidence" value="ECO:0007669"/>
    <property type="project" value="InterPro"/>
</dbReference>
<evidence type="ECO:0000313" key="2">
    <source>
        <dbReference type="EMBL" id="RXZ61134.1"/>
    </source>
</evidence>
<dbReference type="RefSeq" id="WP_129223514.1">
    <property type="nucleotide sequence ID" value="NZ_SDOZ01000002.1"/>
</dbReference>
<dbReference type="SUPFAM" id="SSF47413">
    <property type="entry name" value="lambda repressor-like DNA-binding domains"/>
    <property type="match status" value="1"/>
</dbReference>
<dbReference type="Proteomes" id="UP000291269">
    <property type="component" value="Unassembled WGS sequence"/>
</dbReference>
<evidence type="ECO:0000313" key="3">
    <source>
        <dbReference type="Proteomes" id="UP000291269"/>
    </source>
</evidence>
<dbReference type="AlphaFoldDB" id="A0A4Q2K8Y2"/>
<evidence type="ECO:0000259" key="1">
    <source>
        <dbReference type="PROSITE" id="PS50943"/>
    </source>
</evidence>
<dbReference type="InterPro" id="IPR010982">
    <property type="entry name" value="Lambda_DNA-bd_dom_sf"/>
</dbReference>
<feature type="domain" description="HTH cro/C1-type" evidence="1">
    <location>
        <begin position="11"/>
        <end position="64"/>
    </location>
</feature>
<proteinExistence type="predicted"/>
<name>A0A4Q2K8Y2_9FIRM</name>
<reference evidence="2 3" key="1">
    <citation type="journal article" date="2019" name="Gut">
        <title>Antibiotics-induced monodominance of a novel gut bacterial order.</title>
        <authorList>
            <person name="Hildebrand F."/>
            <person name="Moitinho-Silva L."/>
            <person name="Blasche S."/>
            <person name="Jahn M.T."/>
            <person name="Gossmann T.I."/>
            <person name="Heuerta-Cepas J."/>
            <person name="Hercog R."/>
            <person name="Luetge M."/>
            <person name="Bahram M."/>
            <person name="Pryszlak A."/>
            <person name="Alves R.J."/>
            <person name="Waszak S.M."/>
            <person name="Zhu A."/>
            <person name="Ye L."/>
            <person name="Costea P.I."/>
            <person name="Aalvink S."/>
            <person name="Belzer C."/>
            <person name="Forslund S.K."/>
            <person name="Sunagawa S."/>
            <person name="Hentschel U."/>
            <person name="Merten C."/>
            <person name="Patil K.R."/>
            <person name="Benes V."/>
            <person name="Bork P."/>
        </authorList>
    </citation>
    <scope>NUCLEOTIDE SEQUENCE [LARGE SCALE GENOMIC DNA]</scope>
    <source>
        <strain evidence="2 3">HDS1380</strain>
    </source>
</reference>
<comment type="caution">
    <text evidence="2">The sequence shown here is derived from an EMBL/GenBank/DDBJ whole genome shotgun (WGS) entry which is preliminary data.</text>
</comment>
<keyword evidence="3" id="KW-1185">Reference proteome</keyword>
<protein>
    <recommendedName>
        <fullName evidence="1">HTH cro/C1-type domain-containing protein</fullName>
    </recommendedName>
</protein>
<dbReference type="PROSITE" id="PS50943">
    <property type="entry name" value="HTH_CROC1"/>
    <property type="match status" value="1"/>
</dbReference>
<dbReference type="EMBL" id="SDOZ01000002">
    <property type="protein sequence ID" value="RXZ61134.1"/>
    <property type="molecule type" value="Genomic_DNA"/>
</dbReference>
<dbReference type="OrthoDB" id="9781521at2"/>
<organism evidence="2 3">
    <name type="scientific">Candidatus Borkfalkia ceftriaxoniphila</name>
    <dbReference type="NCBI Taxonomy" id="2508949"/>
    <lineage>
        <taxon>Bacteria</taxon>
        <taxon>Bacillati</taxon>
        <taxon>Bacillota</taxon>
        <taxon>Clostridia</taxon>
        <taxon>Christensenellales</taxon>
        <taxon>Christensenellaceae</taxon>
        <taxon>Candidatus Borkfalkia</taxon>
    </lineage>
</organism>